<keyword evidence="2 9" id="KW-0813">Transport</keyword>
<reference evidence="11" key="1">
    <citation type="journal article" date="2019" name="Int. J. Syst. Evol. Microbiol.">
        <title>The Global Catalogue of Microorganisms (GCM) 10K type strain sequencing project: providing services to taxonomists for standard genome sequencing and annotation.</title>
        <authorList>
            <consortium name="The Broad Institute Genomics Platform"/>
            <consortium name="The Broad Institute Genome Sequencing Center for Infectious Disease"/>
            <person name="Wu L."/>
            <person name="Ma J."/>
        </authorList>
    </citation>
    <scope>NUCLEOTIDE SEQUENCE [LARGE SCALE GENOMIC DNA]</scope>
    <source>
        <strain evidence="11">JCM 17329</strain>
    </source>
</reference>
<evidence type="ECO:0000256" key="3">
    <source>
        <dbReference type="ARBA" id="ARBA00022475"/>
    </source>
</evidence>
<evidence type="ECO:0000256" key="2">
    <source>
        <dbReference type="ARBA" id="ARBA00022448"/>
    </source>
</evidence>
<evidence type="ECO:0000256" key="4">
    <source>
        <dbReference type="ARBA" id="ARBA00022692"/>
    </source>
</evidence>
<keyword evidence="5 9" id="KW-0653">Protein transport</keyword>
<comment type="caution">
    <text evidence="10">The sequence shown here is derived from an EMBL/GenBank/DDBJ whole genome shotgun (WGS) entry which is preliminary data.</text>
</comment>
<dbReference type="InterPro" id="IPR003369">
    <property type="entry name" value="TatA/B/E"/>
</dbReference>
<keyword evidence="11" id="KW-1185">Reference proteome</keyword>
<dbReference type="Gene3D" id="1.20.5.3310">
    <property type="match status" value="1"/>
</dbReference>
<name>A0ABP7E5W4_9GAMM</name>
<feature type="transmembrane region" description="Helical" evidence="9">
    <location>
        <begin position="6"/>
        <end position="23"/>
    </location>
</feature>
<dbReference type="Pfam" id="PF02416">
    <property type="entry name" value="TatA_B_E"/>
    <property type="match status" value="1"/>
</dbReference>
<comment type="subunit">
    <text evidence="9">The Tat system comprises two distinct complexes: a TatABC complex, containing multiple copies of TatA, TatB and TatC subunits, and a separate TatA complex, containing only TatA subunits. Substrates initially bind to the TatABC complex, which probably triggers association of the separate TatA complex to form the active translocon.</text>
</comment>
<evidence type="ECO:0000256" key="9">
    <source>
        <dbReference type="HAMAP-Rule" id="MF_00236"/>
    </source>
</evidence>
<evidence type="ECO:0000256" key="5">
    <source>
        <dbReference type="ARBA" id="ARBA00022927"/>
    </source>
</evidence>
<comment type="subcellular location">
    <subcellularLocation>
        <location evidence="1 9">Cell membrane</location>
        <topology evidence="1 9">Single-pass membrane protein</topology>
    </subcellularLocation>
</comment>
<accession>A0ABP7E5W4</accession>
<keyword evidence="6 9" id="KW-1133">Transmembrane helix</keyword>
<dbReference type="PANTHER" id="PTHR42982:SF1">
    <property type="entry name" value="SEC-INDEPENDENT PROTEIN TRANSLOCASE PROTEIN TATA"/>
    <property type="match status" value="1"/>
</dbReference>
<keyword evidence="3 9" id="KW-1003">Cell membrane</keyword>
<dbReference type="RefSeq" id="WP_344964955.1">
    <property type="nucleotide sequence ID" value="NZ_BAABDS010000036.1"/>
</dbReference>
<keyword evidence="4 9" id="KW-0812">Transmembrane</keyword>
<organism evidence="10 11">
    <name type="scientific">Oceanisphaera sediminis</name>
    <dbReference type="NCBI Taxonomy" id="981381"/>
    <lineage>
        <taxon>Bacteria</taxon>
        <taxon>Pseudomonadati</taxon>
        <taxon>Pseudomonadota</taxon>
        <taxon>Gammaproteobacteria</taxon>
        <taxon>Aeromonadales</taxon>
        <taxon>Aeromonadaceae</taxon>
        <taxon>Oceanisphaera</taxon>
    </lineage>
</organism>
<evidence type="ECO:0000256" key="7">
    <source>
        <dbReference type="ARBA" id="ARBA00023010"/>
    </source>
</evidence>
<evidence type="ECO:0000313" key="10">
    <source>
        <dbReference type="EMBL" id="GAA3714739.1"/>
    </source>
</evidence>
<evidence type="ECO:0000256" key="8">
    <source>
        <dbReference type="ARBA" id="ARBA00023136"/>
    </source>
</evidence>
<evidence type="ECO:0000313" key="11">
    <source>
        <dbReference type="Proteomes" id="UP001501479"/>
    </source>
</evidence>
<dbReference type="EMBL" id="BAABDS010000036">
    <property type="protein sequence ID" value="GAA3714739.1"/>
    <property type="molecule type" value="Genomic_DNA"/>
</dbReference>
<keyword evidence="7 9" id="KW-0811">Translocation</keyword>
<comment type="function">
    <text evidence="9">Part of the twin-arginine translocation (Tat) system that transports large folded proteins containing a characteristic twin-arginine motif in their signal peptide across membranes. TatA could form the protein-conducting channel of the Tat system.</text>
</comment>
<comment type="similarity">
    <text evidence="9">Belongs to the TatA/E family.</text>
</comment>
<dbReference type="PANTHER" id="PTHR42982">
    <property type="entry name" value="SEC-INDEPENDENT PROTEIN TRANSLOCASE PROTEIN TATA"/>
    <property type="match status" value="1"/>
</dbReference>
<dbReference type="HAMAP" id="MF_00236">
    <property type="entry name" value="TatA_E"/>
    <property type="match status" value="1"/>
</dbReference>
<dbReference type="Proteomes" id="UP001501479">
    <property type="component" value="Unassembled WGS sequence"/>
</dbReference>
<evidence type="ECO:0000256" key="6">
    <source>
        <dbReference type="ARBA" id="ARBA00022989"/>
    </source>
</evidence>
<evidence type="ECO:0000256" key="1">
    <source>
        <dbReference type="ARBA" id="ARBA00004162"/>
    </source>
</evidence>
<sequence length="50" mass="5428">MGLGGVSAWQLLIVVFILVLLFGSKKLRGLGHDLGSSINGFRKTIKEDDK</sequence>
<protein>
    <recommendedName>
        <fullName evidence="9">Sec-independent protein translocase protein TatA</fullName>
    </recommendedName>
</protein>
<keyword evidence="8 9" id="KW-0472">Membrane</keyword>
<proteinExistence type="inferred from homology"/>
<gene>
    <name evidence="9" type="primary">tatA</name>
    <name evidence="10" type="ORF">GCM10022421_22730</name>
</gene>
<dbReference type="NCBIfam" id="TIGR01411">
    <property type="entry name" value="tatAE"/>
    <property type="match status" value="1"/>
</dbReference>
<dbReference type="InterPro" id="IPR006312">
    <property type="entry name" value="TatA/E"/>
</dbReference>